<organism evidence="1 2">
    <name type="scientific">Deinococcus arenae</name>
    <dbReference type="NCBI Taxonomy" id="1452751"/>
    <lineage>
        <taxon>Bacteria</taxon>
        <taxon>Thermotogati</taxon>
        <taxon>Deinococcota</taxon>
        <taxon>Deinococci</taxon>
        <taxon>Deinococcales</taxon>
        <taxon>Deinococcaceae</taxon>
        <taxon>Deinococcus</taxon>
    </lineage>
</organism>
<sequence length="184" mass="19432">MRGRCKPFNLTQPEFPLPAPDPTSGAAVYFSAHGGLKVARLPAMRALLPRLLAPLLLSAGVAGATPLTVEVRFDLRGALVNREAPSALTLHVPGGASQPVRLRGPASATHPESFGLLLPVRLTLPAAPAGELRLRGALFVCGLRERVCRRAELNLPVPVTGSVARVTVTDADLAPPRRSLWPGR</sequence>
<evidence type="ECO:0000313" key="2">
    <source>
        <dbReference type="Proteomes" id="UP000600547"/>
    </source>
</evidence>
<gene>
    <name evidence="1" type="ORF">GCM10008956_31180</name>
</gene>
<accession>A0A8H9GT47</accession>
<name>A0A8H9GT47_9DEIO</name>
<comment type="caution">
    <text evidence="1">The sequence shown here is derived from an EMBL/GenBank/DDBJ whole genome shotgun (WGS) entry which is preliminary data.</text>
</comment>
<dbReference type="Proteomes" id="UP000600547">
    <property type="component" value="Unassembled WGS sequence"/>
</dbReference>
<reference evidence="2" key="1">
    <citation type="journal article" date="2019" name="Int. J. Syst. Evol. Microbiol.">
        <title>The Global Catalogue of Microorganisms (GCM) 10K type strain sequencing project: providing services to taxonomists for standard genome sequencing and annotation.</title>
        <authorList>
            <consortium name="The Broad Institute Genomics Platform"/>
            <consortium name="The Broad Institute Genome Sequencing Center for Infectious Disease"/>
            <person name="Wu L."/>
            <person name="Ma J."/>
        </authorList>
    </citation>
    <scope>NUCLEOTIDE SEQUENCE [LARGE SCALE GENOMIC DNA]</scope>
    <source>
        <strain evidence="2">JCM 31047</strain>
    </source>
</reference>
<dbReference type="AlphaFoldDB" id="A0A8H9GT47"/>
<evidence type="ECO:0000313" key="1">
    <source>
        <dbReference type="EMBL" id="GGM52943.1"/>
    </source>
</evidence>
<protein>
    <submittedName>
        <fullName evidence="1">Uncharacterized protein</fullName>
    </submittedName>
</protein>
<proteinExistence type="predicted"/>
<dbReference type="EMBL" id="BMQG01000012">
    <property type="protein sequence ID" value="GGM52943.1"/>
    <property type="molecule type" value="Genomic_DNA"/>
</dbReference>
<keyword evidence="2" id="KW-1185">Reference proteome</keyword>